<dbReference type="RefSeq" id="XP_003668255.1">
    <property type="nucleotide sequence ID" value="XM_003668207.1"/>
</dbReference>
<accession>G0W5C4</accession>
<dbReference type="KEGG" id="ndi:NDAI_0A08590"/>
<dbReference type="GeneID" id="11493456"/>
<reference evidence="1 2" key="1">
    <citation type="journal article" date="2011" name="Proc. Natl. Acad. Sci. U.S.A.">
        <title>Evolutionary erosion of yeast sex chromosomes by mating-type switching accidents.</title>
        <authorList>
            <person name="Gordon J.L."/>
            <person name="Armisen D."/>
            <person name="Proux-Wera E."/>
            <person name="Oheigeartaigh S.S."/>
            <person name="Byrne K.P."/>
            <person name="Wolfe K.H."/>
        </authorList>
    </citation>
    <scope>NUCLEOTIDE SEQUENCE [LARGE SCALE GENOMIC DNA]</scope>
    <source>
        <strain evidence="2">ATCC 10597 / BCRC 20456 / CBS 421 / NBRC 0211 / NRRL Y-12639</strain>
    </source>
</reference>
<evidence type="ECO:0000313" key="2">
    <source>
        <dbReference type="Proteomes" id="UP000000689"/>
    </source>
</evidence>
<sequence>MEVANNDKQKHLNLKVGDFILIHWEAYFNGGRCLKVQPIYVGPFKIVSTTNANVVEVDLLSSRKLHRTINVQKIGSYP</sequence>
<keyword evidence="2" id="KW-1185">Reference proteome</keyword>
<proteinExistence type="predicted"/>
<name>G0W5C4_NAUDC</name>
<evidence type="ECO:0000313" key="1">
    <source>
        <dbReference type="EMBL" id="CCD23012.1"/>
    </source>
</evidence>
<dbReference type="eggNOG" id="KOG0017">
    <property type="taxonomic scope" value="Eukaryota"/>
</dbReference>
<organism evidence="1 2">
    <name type="scientific">Naumovozyma dairenensis (strain ATCC 10597 / BCRC 20456 / CBS 421 / NBRC 0211 / NRRL Y-12639)</name>
    <name type="common">Saccharomyces dairenensis</name>
    <dbReference type="NCBI Taxonomy" id="1071378"/>
    <lineage>
        <taxon>Eukaryota</taxon>
        <taxon>Fungi</taxon>
        <taxon>Dikarya</taxon>
        <taxon>Ascomycota</taxon>
        <taxon>Saccharomycotina</taxon>
        <taxon>Saccharomycetes</taxon>
        <taxon>Saccharomycetales</taxon>
        <taxon>Saccharomycetaceae</taxon>
        <taxon>Naumovozyma</taxon>
    </lineage>
</organism>
<dbReference type="EMBL" id="HE580267">
    <property type="protein sequence ID" value="CCD23012.1"/>
    <property type="molecule type" value="Genomic_DNA"/>
</dbReference>
<dbReference type="HOGENOM" id="CLU_2622578_0_0_1"/>
<dbReference type="OrthoDB" id="4047109at2759"/>
<protein>
    <submittedName>
        <fullName evidence="1">Uncharacterized protein</fullName>
    </submittedName>
</protein>
<gene>
    <name evidence="1" type="primary">NDAI0A08590</name>
    <name evidence="1" type="ordered locus">NDAI_0A08590</name>
</gene>
<dbReference type="AlphaFoldDB" id="G0W5C4"/>
<dbReference type="Proteomes" id="UP000000689">
    <property type="component" value="Chromosome 1"/>
</dbReference>